<dbReference type="GeneID" id="24793835"/>
<dbReference type="PANTHER" id="PTHR34610:SF3">
    <property type="entry name" value="SSL7007 PROTEIN"/>
    <property type="match status" value="1"/>
</dbReference>
<dbReference type="InterPro" id="IPR029060">
    <property type="entry name" value="PIN-like_dom_sf"/>
</dbReference>
<dbReference type="SMART" id="SM00670">
    <property type="entry name" value="PINc"/>
    <property type="match status" value="1"/>
</dbReference>
<dbReference type="HOGENOM" id="CLU_116617_3_2_2"/>
<organism evidence="2 3">
    <name type="scientific">Archaeoglobus fulgidus DSM 8774</name>
    <dbReference type="NCBI Taxonomy" id="1344584"/>
    <lineage>
        <taxon>Archaea</taxon>
        <taxon>Methanobacteriati</taxon>
        <taxon>Methanobacteriota</taxon>
        <taxon>Archaeoglobi</taxon>
        <taxon>Archaeoglobales</taxon>
        <taxon>Archaeoglobaceae</taxon>
        <taxon>Archaeoglobus</taxon>
    </lineage>
</organism>
<dbReference type="EMBL" id="CP006577">
    <property type="protein sequence ID" value="AIG97119.1"/>
    <property type="molecule type" value="Genomic_DNA"/>
</dbReference>
<dbReference type="KEGG" id="afg:AFULGI_00002930"/>
<sequence length="157" mass="18574">MEKVVIDTSVIAAALISKKGGSYKLISHLIDNKLENHVSREILDEYFRVLITKLTEFFPVEVLLEFYVLLESKSKTINPNEQFDICRDKEDNKFLNTVYASKANFLITLDNDLLDLRDENWEYQIKEHKFKILKPEEFLKMVESSMRNSPKHFRKTR</sequence>
<dbReference type="Pfam" id="PF13470">
    <property type="entry name" value="PIN_3"/>
    <property type="match status" value="1"/>
</dbReference>
<dbReference type="InterPro" id="IPR002850">
    <property type="entry name" value="PIN_toxin-like"/>
</dbReference>
<evidence type="ECO:0000259" key="1">
    <source>
        <dbReference type="SMART" id="SM00670"/>
    </source>
</evidence>
<feature type="domain" description="PIN" evidence="1">
    <location>
        <begin position="2"/>
        <end position="115"/>
    </location>
</feature>
<dbReference type="RefSeq" id="WP_010877806.1">
    <property type="nucleotide sequence ID" value="NZ_CP006577.1"/>
</dbReference>
<dbReference type="NCBIfam" id="TIGR00305">
    <property type="entry name" value="putative toxin-antitoxin system toxin component, PIN family"/>
    <property type="match status" value="1"/>
</dbReference>
<reference evidence="2 3" key="1">
    <citation type="submission" date="2013-07" db="EMBL/GenBank/DDBJ databases">
        <title>Genome of Archaeoglobus fulgidus.</title>
        <authorList>
            <person name="Fiebig A."/>
            <person name="Birkeland N.-K."/>
        </authorList>
    </citation>
    <scope>NUCLEOTIDE SEQUENCE [LARGE SCALE GENOMIC DNA]</scope>
    <source>
        <strain evidence="2 3">DSM 8774</strain>
    </source>
</reference>
<dbReference type="InterPro" id="IPR002716">
    <property type="entry name" value="PIN_dom"/>
</dbReference>
<evidence type="ECO:0000313" key="3">
    <source>
        <dbReference type="Proteomes" id="UP000028501"/>
    </source>
</evidence>
<name>A0A075WD83_ARCFL</name>
<dbReference type="PANTHER" id="PTHR34610">
    <property type="entry name" value="SSL7007 PROTEIN"/>
    <property type="match status" value="1"/>
</dbReference>
<dbReference type="SUPFAM" id="SSF88723">
    <property type="entry name" value="PIN domain-like"/>
    <property type="match status" value="1"/>
</dbReference>
<proteinExistence type="predicted"/>
<protein>
    <submittedName>
        <fullName evidence="2">Putative toxin-antitoxin system toxin component, PIN family</fullName>
    </submittedName>
</protein>
<dbReference type="AlphaFoldDB" id="A0A075WD83"/>
<evidence type="ECO:0000313" key="2">
    <source>
        <dbReference type="EMBL" id="AIG97119.1"/>
    </source>
</evidence>
<accession>A0A075WD83</accession>
<gene>
    <name evidence="2" type="ORF">AFULGI_00002930</name>
</gene>
<dbReference type="Proteomes" id="UP000028501">
    <property type="component" value="Chromosome"/>
</dbReference>